<dbReference type="Proteomes" id="UP001596456">
    <property type="component" value="Unassembled WGS sequence"/>
</dbReference>
<dbReference type="Gene3D" id="1.20.1050.10">
    <property type="match status" value="1"/>
</dbReference>
<feature type="domain" description="GST C-terminal" evidence="2">
    <location>
        <begin position="87"/>
        <end position="210"/>
    </location>
</feature>
<accession>A0ABW2KUI7</accession>
<dbReference type="SUPFAM" id="SSF47616">
    <property type="entry name" value="GST C-terminal domain-like"/>
    <property type="match status" value="1"/>
</dbReference>
<reference evidence="4" key="1">
    <citation type="journal article" date="2019" name="Int. J. Syst. Evol. Microbiol.">
        <title>The Global Catalogue of Microorganisms (GCM) 10K type strain sequencing project: providing services to taxonomists for standard genome sequencing and annotation.</title>
        <authorList>
            <consortium name="The Broad Institute Genomics Platform"/>
            <consortium name="The Broad Institute Genome Sequencing Center for Infectious Disease"/>
            <person name="Wu L."/>
            <person name="Ma J."/>
        </authorList>
    </citation>
    <scope>NUCLEOTIDE SEQUENCE [LARGE SCALE GENOMIC DNA]</scope>
    <source>
        <strain evidence="4">CGMCC 1.16275</strain>
    </source>
</reference>
<dbReference type="SFLD" id="SFLDG01151">
    <property type="entry name" value="Main.2:_Nu-like"/>
    <property type="match status" value="1"/>
</dbReference>
<protein>
    <submittedName>
        <fullName evidence="3">Glutathione S-transferase family protein</fullName>
    </submittedName>
</protein>
<organism evidence="3 4">
    <name type="scientific">Rhodocista pekingensis</name>
    <dbReference type="NCBI Taxonomy" id="201185"/>
    <lineage>
        <taxon>Bacteria</taxon>
        <taxon>Pseudomonadati</taxon>
        <taxon>Pseudomonadota</taxon>
        <taxon>Alphaproteobacteria</taxon>
        <taxon>Rhodospirillales</taxon>
        <taxon>Azospirillaceae</taxon>
        <taxon>Rhodocista</taxon>
    </lineage>
</organism>
<dbReference type="InterPro" id="IPR036282">
    <property type="entry name" value="Glutathione-S-Trfase_C_sf"/>
</dbReference>
<dbReference type="PANTHER" id="PTHR44051">
    <property type="entry name" value="GLUTATHIONE S-TRANSFERASE-RELATED"/>
    <property type="match status" value="1"/>
</dbReference>
<dbReference type="PROSITE" id="PS50404">
    <property type="entry name" value="GST_NTER"/>
    <property type="match status" value="1"/>
</dbReference>
<gene>
    <name evidence="3" type="ORF">ACFQPS_07375</name>
</gene>
<dbReference type="InterPro" id="IPR010987">
    <property type="entry name" value="Glutathione-S-Trfase_C-like"/>
</dbReference>
<dbReference type="RefSeq" id="WP_377357770.1">
    <property type="nucleotide sequence ID" value="NZ_JBHTCM010000008.1"/>
</dbReference>
<dbReference type="SUPFAM" id="SSF52833">
    <property type="entry name" value="Thioredoxin-like"/>
    <property type="match status" value="1"/>
</dbReference>
<dbReference type="PROSITE" id="PS50405">
    <property type="entry name" value="GST_CTER"/>
    <property type="match status" value="1"/>
</dbReference>
<keyword evidence="4" id="KW-1185">Reference proteome</keyword>
<dbReference type="Pfam" id="PF02798">
    <property type="entry name" value="GST_N"/>
    <property type="match status" value="1"/>
</dbReference>
<dbReference type="InterPro" id="IPR040079">
    <property type="entry name" value="Glutathione_S-Trfase"/>
</dbReference>
<proteinExistence type="predicted"/>
<feature type="domain" description="GST N-terminal" evidence="1">
    <location>
        <begin position="1"/>
        <end position="84"/>
    </location>
</feature>
<dbReference type="PANTHER" id="PTHR44051:SF8">
    <property type="entry name" value="GLUTATHIONE S-TRANSFERASE GSTA"/>
    <property type="match status" value="1"/>
</dbReference>
<dbReference type="CDD" id="cd03048">
    <property type="entry name" value="GST_N_Ure2p_like"/>
    <property type="match status" value="1"/>
</dbReference>
<evidence type="ECO:0000259" key="2">
    <source>
        <dbReference type="PROSITE" id="PS50405"/>
    </source>
</evidence>
<sequence>MITLYSFGTPHGHRASIMLEETGLPYRVHPLDFDGDRITDPALLRISPLGRVPAITDTIGGREVRVFGSGAILLHLAEMTGTLLPSDPAGRAEALSWLFLGMTDLTPAMVGHFRFAVLAAEKLPYAIGVYRDEIARCCDVLETRLARTPYLAGDGYTVADIAAFPFIDAAVPGGELLAGRPALARWHAAIAARPAVQRGMAVPGPRSESV</sequence>
<dbReference type="SFLD" id="SFLDS00019">
    <property type="entry name" value="Glutathione_Transferase_(cytos"/>
    <property type="match status" value="1"/>
</dbReference>
<dbReference type="InterPro" id="IPR004045">
    <property type="entry name" value="Glutathione_S-Trfase_N"/>
</dbReference>
<evidence type="ECO:0000259" key="1">
    <source>
        <dbReference type="PROSITE" id="PS50404"/>
    </source>
</evidence>
<evidence type="ECO:0000313" key="4">
    <source>
        <dbReference type="Proteomes" id="UP001596456"/>
    </source>
</evidence>
<dbReference type="EMBL" id="JBHTCM010000008">
    <property type="protein sequence ID" value="MFC7332981.1"/>
    <property type="molecule type" value="Genomic_DNA"/>
</dbReference>
<dbReference type="SFLD" id="SFLDG00358">
    <property type="entry name" value="Main_(cytGST)"/>
    <property type="match status" value="1"/>
</dbReference>
<dbReference type="Gene3D" id="3.40.30.10">
    <property type="entry name" value="Glutaredoxin"/>
    <property type="match status" value="1"/>
</dbReference>
<comment type="caution">
    <text evidence="3">The sequence shown here is derived from an EMBL/GenBank/DDBJ whole genome shotgun (WGS) entry which is preliminary data.</text>
</comment>
<evidence type="ECO:0000313" key="3">
    <source>
        <dbReference type="EMBL" id="MFC7332981.1"/>
    </source>
</evidence>
<name>A0ABW2KUI7_9PROT</name>
<dbReference type="InterPro" id="IPR036249">
    <property type="entry name" value="Thioredoxin-like_sf"/>
</dbReference>
<dbReference type="Pfam" id="PF13410">
    <property type="entry name" value="GST_C_2"/>
    <property type="match status" value="1"/>
</dbReference>